<evidence type="ECO:0000256" key="1">
    <source>
        <dbReference type="ARBA" id="ARBA00008791"/>
    </source>
</evidence>
<sequence>MKTIVFATDFSKGSRKAAETAAQIAIKTKAKLVLFHAFRYIIPYDSEISMLTVSSKELENASIKKLKRLKDKLLAIYPDEKKIEIQTREGLVVDALEQILAETEADLLVMGSVGDSPIGTKYFVSVSSTMINHSKVPMLLVPPKTKFSMYRNAILGLDFNFDIDTQILDKIIDFLRDLDVSVDLFTCADDSEYTEKAALKIREKLVHIPHTFTIYKDKEFSKSVLAIAKNSHADLIITLPKKHNFFERLFVESNTQRLVLNDKLPILMVI</sequence>
<keyword evidence="4" id="KW-1185">Reference proteome</keyword>
<evidence type="ECO:0000313" key="3">
    <source>
        <dbReference type="EMBL" id="CAH0995497.1"/>
    </source>
</evidence>
<dbReference type="Proteomes" id="UP000837932">
    <property type="component" value="Unassembled WGS sequence"/>
</dbReference>
<name>A0ABM9ANZ0_9BACT</name>
<dbReference type="InterPro" id="IPR006016">
    <property type="entry name" value="UspA"/>
</dbReference>
<evidence type="ECO:0000313" key="4">
    <source>
        <dbReference type="Proteomes" id="UP000837932"/>
    </source>
</evidence>
<organism evidence="3 4">
    <name type="scientific">Emticicia aquatica</name>
    <dbReference type="NCBI Taxonomy" id="1681835"/>
    <lineage>
        <taxon>Bacteria</taxon>
        <taxon>Pseudomonadati</taxon>
        <taxon>Bacteroidota</taxon>
        <taxon>Cytophagia</taxon>
        <taxon>Cytophagales</taxon>
        <taxon>Leadbetterellaceae</taxon>
        <taxon>Emticicia</taxon>
    </lineage>
</organism>
<feature type="domain" description="UspA" evidence="2">
    <location>
        <begin position="1"/>
        <end position="142"/>
    </location>
</feature>
<dbReference type="SUPFAM" id="SSF52402">
    <property type="entry name" value="Adenine nucleotide alpha hydrolases-like"/>
    <property type="match status" value="2"/>
</dbReference>
<dbReference type="EMBL" id="CAKLPY010000001">
    <property type="protein sequence ID" value="CAH0995497.1"/>
    <property type="molecule type" value="Genomic_DNA"/>
</dbReference>
<dbReference type="PRINTS" id="PR01438">
    <property type="entry name" value="UNVRSLSTRESS"/>
</dbReference>
<accession>A0ABM9ANZ0</accession>
<dbReference type="Pfam" id="PF00582">
    <property type="entry name" value="Usp"/>
    <property type="match status" value="1"/>
</dbReference>
<comment type="caution">
    <text evidence="3">The sequence shown here is derived from an EMBL/GenBank/DDBJ whole genome shotgun (WGS) entry which is preliminary data.</text>
</comment>
<evidence type="ECO:0000259" key="2">
    <source>
        <dbReference type="Pfam" id="PF00582"/>
    </source>
</evidence>
<protein>
    <recommendedName>
        <fullName evidence="2">UspA domain-containing protein</fullName>
    </recommendedName>
</protein>
<gene>
    <name evidence="3" type="ORF">EMA8858_01620</name>
</gene>
<comment type="similarity">
    <text evidence="1">Belongs to the universal stress protein A family.</text>
</comment>
<dbReference type="InterPro" id="IPR014729">
    <property type="entry name" value="Rossmann-like_a/b/a_fold"/>
</dbReference>
<dbReference type="PANTHER" id="PTHR46268:SF6">
    <property type="entry name" value="UNIVERSAL STRESS PROTEIN UP12"/>
    <property type="match status" value="1"/>
</dbReference>
<dbReference type="PANTHER" id="PTHR46268">
    <property type="entry name" value="STRESS RESPONSE PROTEIN NHAX"/>
    <property type="match status" value="1"/>
</dbReference>
<reference evidence="3" key="1">
    <citation type="submission" date="2021-12" db="EMBL/GenBank/DDBJ databases">
        <authorList>
            <person name="Rodrigo-Torres L."/>
            <person name="Arahal R. D."/>
            <person name="Lucena T."/>
        </authorList>
    </citation>
    <scope>NUCLEOTIDE SEQUENCE</scope>
    <source>
        <strain evidence="3">CECT 8858</strain>
    </source>
</reference>
<dbReference type="RefSeq" id="WP_238806047.1">
    <property type="nucleotide sequence ID" value="NZ_CAKLPY010000001.1"/>
</dbReference>
<dbReference type="InterPro" id="IPR006015">
    <property type="entry name" value="Universal_stress_UspA"/>
</dbReference>
<proteinExistence type="inferred from homology"/>
<dbReference type="Gene3D" id="3.40.50.620">
    <property type="entry name" value="HUPs"/>
    <property type="match status" value="2"/>
</dbReference>
<dbReference type="CDD" id="cd00293">
    <property type="entry name" value="USP-like"/>
    <property type="match status" value="1"/>
</dbReference>